<organism evidence="2 3">
    <name type="scientific">Araneus ventricosus</name>
    <name type="common">Orbweaver spider</name>
    <name type="synonym">Epeira ventricosa</name>
    <dbReference type="NCBI Taxonomy" id="182803"/>
    <lineage>
        <taxon>Eukaryota</taxon>
        <taxon>Metazoa</taxon>
        <taxon>Ecdysozoa</taxon>
        <taxon>Arthropoda</taxon>
        <taxon>Chelicerata</taxon>
        <taxon>Arachnida</taxon>
        <taxon>Araneae</taxon>
        <taxon>Araneomorphae</taxon>
        <taxon>Entelegynae</taxon>
        <taxon>Araneoidea</taxon>
        <taxon>Araneidae</taxon>
        <taxon>Araneus</taxon>
    </lineage>
</organism>
<keyword evidence="1" id="KW-0812">Transmembrane</keyword>
<evidence type="ECO:0000256" key="1">
    <source>
        <dbReference type="SAM" id="Phobius"/>
    </source>
</evidence>
<protein>
    <submittedName>
        <fullName evidence="2">Uncharacterized protein</fullName>
    </submittedName>
</protein>
<dbReference type="Proteomes" id="UP000499080">
    <property type="component" value="Unassembled WGS sequence"/>
</dbReference>
<reference evidence="2 3" key="1">
    <citation type="journal article" date="2019" name="Sci. Rep.">
        <title>Orb-weaving spider Araneus ventricosus genome elucidates the spidroin gene catalogue.</title>
        <authorList>
            <person name="Kono N."/>
            <person name="Nakamura H."/>
            <person name="Ohtoshi R."/>
            <person name="Moran D.A.P."/>
            <person name="Shinohara A."/>
            <person name="Yoshida Y."/>
            <person name="Fujiwara M."/>
            <person name="Mori M."/>
            <person name="Tomita M."/>
            <person name="Arakawa K."/>
        </authorList>
    </citation>
    <scope>NUCLEOTIDE SEQUENCE [LARGE SCALE GENOMIC DNA]</scope>
</reference>
<evidence type="ECO:0000313" key="2">
    <source>
        <dbReference type="EMBL" id="GBM20302.1"/>
    </source>
</evidence>
<name>A0A4Y2DTW4_ARAVE</name>
<proteinExistence type="predicted"/>
<dbReference type="OrthoDB" id="6781417at2759"/>
<keyword evidence="1" id="KW-0472">Membrane</keyword>
<feature type="transmembrane region" description="Helical" evidence="1">
    <location>
        <begin position="144"/>
        <end position="172"/>
    </location>
</feature>
<keyword evidence="3" id="KW-1185">Reference proteome</keyword>
<dbReference type="AlphaFoldDB" id="A0A4Y2DTW4"/>
<evidence type="ECO:0000313" key="3">
    <source>
        <dbReference type="Proteomes" id="UP000499080"/>
    </source>
</evidence>
<accession>A0A4Y2DTW4</accession>
<gene>
    <name evidence="2" type="ORF">AVEN_195864_1</name>
</gene>
<sequence>MMKQPDVNKYVDSVTKCLIKAIDIAIPKSSGNLPRLYKPWWNDNCAAAKKAQRKSRDTPFRRYVNSIQEHLSSKHMWEKVRNILGTKKSYENISFLQTNGQLMSQTKGIANILGSAFENVSSEDSYSQTFINYKKQQEKRRIDFNTLTSLACNVNLNLHVHILLLLGLMAFIMT</sequence>
<comment type="caution">
    <text evidence="2">The sequence shown here is derived from an EMBL/GenBank/DDBJ whole genome shotgun (WGS) entry which is preliminary data.</text>
</comment>
<keyword evidence="1" id="KW-1133">Transmembrane helix</keyword>
<dbReference type="EMBL" id="BGPR01000440">
    <property type="protein sequence ID" value="GBM20302.1"/>
    <property type="molecule type" value="Genomic_DNA"/>
</dbReference>